<accession>A0A953NCJ5</accession>
<keyword evidence="3" id="KW-1185">Reference proteome</keyword>
<sequence length="144" mass="16605">MQAKNRHILYKNIVNFSLIALIIACTLFLILILFCIFNPINTIQIAYGQQLNQLNQYEIYQIFLYLFLILFVLSIIAYYVLAVLVAIYTYEDNNLKEAILVTIGLAFLPAAFIGLLLIKRNLIVKSKEIKNNNEVTEIISEEIE</sequence>
<feature type="transmembrane region" description="Helical" evidence="1">
    <location>
        <begin position="16"/>
        <end position="41"/>
    </location>
</feature>
<dbReference type="AlphaFoldDB" id="A0A953NCJ5"/>
<protein>
    <submittedName>
        <fullName evidence="2">Uncharacterized protein</fullName>
    </submittedName>
</protein>
<comment type="caution">
    <text evidence="2">The sequence shown here is derived from an EMBL/GenBank/DDBJ whole genome shotgun (WGS) entry which is preliminary data.</text>
</comment>
<keyword evidence="1" id="KW-1133">Transmembrane helix</keyword>
<dbReference type="PROSITE" id="PS51257">
    <property type="entry name" value="PROKAR_LIPOPROTEIN"/>
    <property type="match status" value="1"/>
</dbReference>
<dbReference type="Proteomes" id="UP000772186">
    <property type="component" value="Unassembled WGS sequence"/>
</dbReference>
<dbReference type="RefSeq" id="WP_223644536.1">
    <property type="nucleotide sequence ID" value="NZ_JAIQBY010000007.1"/>
</dbReference>
<proteinExistence type="predicted"/>
<keyword evidence="1" id="KW-0812">Transmembrane</keyword>
<dbReference type="EMBL" id="JAIQBY010000007">
    <property type="protein sequence ID" value="MBZ4195366.1"/>
    <property type="molecule type" value="Genomic_DNA"/>
</dbReference>
<organism evidence="2 3">
    <name type="scientific">Mycoplasma tauri</name>
    <dbReference type="NCBI Taxonomy" id="547987"/>
    <lineage>
        <taxon>Bacteria</taxon>
        <taxon>Bacillati</taxon>
        <taxon>Mycoplasmatota</taxon>
        <taxon>Mollicutes</taxon>
        <taxon>Mycoplasmataceae</taxon>
        <taxon>Mycoplasma</taxon>
    </lineage>
</organism>
<keyword evidence="1" id="KW-0472">Membrane</keyword>
<evidence type="ECO:0000256" key="1">
    <source>
        <dbReference type="SAM" id="Phobius"/>
    </source>
</evidence>
<evidence type="ECO:0000313" key="3">
    <source>
        <dbReference type="Proteomes" id="UP000772186"/>
    </source>
</evidence>
<feature type="transmembrane region" description="Helical" evidence="1">
    <location>
        <begin position="62"/>
        <end position="87"/>
    </location>
</feature>
<reference evidence="2 3" key="1">
    <citation type="submission" date="2021-09" db="EMBL/GenBank/DDBJ databases">
        <title>WGS of Mycoplasma sp. Zaradi2 strains.</title>
        <authorList>
            <person name="Spergser J."/>
        </authorList>
    </citation>
    <scope>NUCLEOTIDE SEQUENCE [LARGE SCALE GENOMIC DNA]</scope>
    <source>
        <strain evidence="2 3">1331</strain>
    </source>
</reference>
<gene>
    <name evidence="2" type="ORF">LAD73_01360</name>
</gene>
<feature type="transmembrane region" description="Helical" evidence="1">
    <location>
        <begin position="99"/>
        <end position="118"/>
    </location>
</feature>
<name>A0A953NCJ5_9MOLU</name>
<evidence type="ECO:0000313" key="2">
    <source>
        <dbReference type="EMBL" id="MBZ4195366.1"/>
    </source>
</evidence>